<reference evidence="1 2" key="1">
    <citation type="submission" date="2017-07" db="EMBL/GenBank/DDBJ databases">
        <title>Complete Genome Sequence of the Klebsiella phage YMC15/11/N53_KPN_BP.</title>
        <authorList>
            <person name="Jeon J."/>
            <person name="Yong D."/>
            <person name="Lee K."/>
        </authorList>
    </citation>
    <scope>NUCLEOTIDE SEQUENCE [LARGE SCALE GENOMIC DNA]</scope>
</reference>
<accession>A0A248XCS8</accession>
<dbReference type="EMBL" id="MF476924">
    <property type="protein sequence ID" value="ASW27578.1"/>
    <property type="molecule type" value="Genomic_DNA"/>
</dbReference>
<name>A0A248XCS8_9CAUD</name>
<evidence type="ECO:0000313" key="2">
    <source>
        <dbReference type="Proteomes" id="UP000223139"/>
    </source>
</evidence>
<evidence type="ECO:0008006" key="3">
    <source>
        <dbReference type="Google" id="ProtNLM"/>
    </source>
</evidence>
<dbReference type="Proteomes" id="UP000223139">
    <property type="component" value="Segment"/>
</dbReference>
<gene>
    <name evidence="1" type="ORF">KPNN53_037</name>
</gene>
<proteinExistence type="predicted"/>
<protein>
    <recommendedName>
        <fullName evidence="3">Tail assembly protein</fullName>
    </recommendedName>
</protein>
<organism evidence="1 2">
    <name type="scientific">Klebsiella phage YMC15/11/N53_KPN_BP</name>
    <dbReference type="NCBI Taxonomy" id="2026101"/>
    <lineage>
        <taxon>Viruses</taxon>
        <taxon>Duplodnaviria</taxon>
        <taxon>Heunggongvirae</taxon>
        <taxon>Uroviricota</taxon>
        <taxon>Caudoviricetes</taxon>
        <taxon>Casjensviridae</taxon>
        <taxon>Yonseivirus</taxon>
        <taxon>Yonseivirus N137</taxon>
    </lineage>
</organism>
<evidence type="ECO:0000313" key="1">
    <source>
        <dbReference type="EMBL" id="ASW27578.1"/>
    </source>
</evidence>
<sequence length="68" mass="7403">MSDIRVLPTDLPTAGLCVNGARDWFAKHGLDFRDFIKNGTPVDVMRATGCPLAERACQAAEKRVNGDN</sequence>